<evidence type="ECO:0000256" key="2">
    <source>
        <dbReference type="SAM" id="SignalP"/>
    </source>
</evidence>
<dbReference type="Gene3D" id="1.20.1260.10">
    <property type="match status" value="1"/>
</dbReference>
<organism evidence="4 5">
    <name type="scientific">Citreimonas salinaria</name>
    <dbReference type="NCBI Taxonomy" id="321339"/>
    <lineage>
        <taxon>Bacteria</taxon>
        <taxon>Pseudomonadati</taxon>
        <taxon>Pseudomonadota</taxon>
        <taxon>Alphaproteobacteria</taxon>
        <taxon>Rhodobacterales</taxon>
        <taxon>Roseobacteraceae</taxon>
        <taxon>Citreimonas</taxon>
    </lineage>
</organism>
<feature type="domain" description="DUF305" evidence="3">
    <location>
        <begin position="58"/>
        <end position="162"/>
    </location>
</feature>
<protein>
    <recommendedName>
        <fullName evidence="3">DUF305 domain-containing protein</fullName>
    </recommendedName>
</protein>
<gene>
    <name evidence="4" type="ORF">SAMN05444340_1572</name>
</gene>
<dbReference type="InterPro" id="IPR005183">
    <property type="entry name" value="DUF305_CopM-like"/>
</dbReference>
<keyword evidence="5" id="KW-1185">Reference proteome</keyword>
<feature type="compositionally biased region" description="Low complexity" evidence="1">
    <location>
        <begin position="51"/>
        <end position="61"/>
    </location>
</feature>
<feature type="chain" id="PRO_5011673647" description="DUF305 domain-containing protein" evidence="2">
    <location>
        <begin position="28"/>
        <end position="167"/>
    </location>
</feature>
<name>A0A1H3P742_9RHOB</name>
<dbReference type="Proteomes" id="UP000199286">
    <property type="component" value="Unassembled WGS sequence"/>
</dbReference>
<evidence type="ECO:0000313" key="5">
    <source>
        <dbReference type="Proteomes" id="UP000199286"/>
    </source>
</evidence>
<evidence type="ECO:0000313" key="4">
    <source>
        <dbReference type="EMBL" id="SDY96917.1"/>
    </source>
</evidence>
<dbReference type="Pfam" id="PF03713">
    <property type="entry name" value="DUF305"/>
    <property type="match status" value="1"/>
</dbReference>
<dbReference type="PANTHER" id="PTHR36933">
    <property type="entry name" value="SLL0788 PROTEIN"/>
    <property type="match status" value="1"/>
</dbReference>
<dbReference type="EMBL" id="FNPF01000057">
    <property type="protein sequence ID" value="SDY96917.1"/>
    <property type="molecule type" value="Genomic_DNA"/>
</dbReference>
<evidence type="ECO:0000259" key="3">
    <source>
        <dbReference type="Pfam" id="PF03713"/>
    </source>
</evidence>
<keyword evidence="2" id="KW-0732">Signal</keyword>
<feature type="region of interest" description="Disordered" evidence="1">
    <location>
        <begin position="29"/>
        <end position="86"/>
    </location>
</feature>
<proteinExistence type="predicted"/>
<evidence type="ECO:0000256" key="1">
    <source>
        <dbReference type="SAM" id="MobiDB-lite"/>
    </source>
</evidence>
<sequence>MTTTRHLVLSGALAVALAGASATVAFAQTAPENGDAPSTDRSQMMGGTGHGQMMEPGQMMEGMEHGQMGGMDHGQHASETGQASTATEAYRAASAAMHTAMDIDLTGDADVDFARGMIAHHVGAIDMANVLLEHGDDPELRELAEAIIAAQEAEVAFLEAWLAEHAE</sequence>
<dbReference type="AlphaFoldDB" id="A0A1H3P742"/>
<dbReference type="InterPro" id="IPR012347">
    <property type="entry name" value="Ferritin-like"/>
</dbReference>
<accession>A0A1H3P742</accession>
<dbReference type="PANTHER" id="PTHR36933:SF1">
    <property type="entry name" value="SLL0788 PROTEIN"/>
    <property type="match status" value="1"/>
</dbReference>
<reference evidence="4 5" key="1">
    <citation type="submission" date="2016-10" db="EMBL/GenBank/DDBJ databases">
        <authorList>
            <person name="de Groot N.N."/>
        </authorList>
    </citation>
    <scope>NUCLEOTIDE SEQUENCE [LARGE SCALE GENOMIC DNA]</scope>
    <source>
        <strain evidence="4 5">DSM 26880</strain>
    </source>
</reference>
<feature type="signal peptide" evidence="2">
    <location>
        <begin position="1"/>
        <end position="27"/>
    </location>
</feature>